<evidence type="ECO:0000313" key="3">
    <source>
        <dbReference type="EMBL" id="CAE4626086.1"/>
    </source>
</evidence>
<dbReference type="PANTHER" id="PTHR33970">
    <property type="entry name" value="VIOLAXANTHIN DE-EPOXIDASE, CHLOROPLASTIC-RELATED"/>
    <property type="match status" value="1"/>
</dbReference>
<reference evidence="3" key="1">
    <citation type="submission" date="2021-01" db="EMBL/GenBank/DDBJ databases">
        <authorList>
            <person name="Corre E."/>
            <person name="Pelletier E."/>
            <person name="Niang G."/>
            <person name="Scheremetjew M."/>
            <person name="Finn R."/>
            <person name="Kale V."/>
            <person name="Holt S."/>
            <person name="Cochrane G."/>
            <person name="Meng A."/>
            <person name="Brown T."/>
            <person name="Cohen L."/>
        </authorList>
    </citation>
    <scope>NUCLEOTIDE SEQUENCE</scope>
    <source>
        <strain evidence="3">GSO104</strain>
    </source>
</reference>
<dbReference type="EMBL" id="HBNS01031663">
    <property type="protein sequence ID" value="CAE4626086.1"/>
    <property type="molecule type" value="Transcribed_RNA"/>
</dbReference>
<organism evidence="3">
    <name type="scientific">Ditylum brightwellii</name>
    <dbReference type="NCBI Taxonomy" id="49249"/>
    <lineage>
        <taxon>Eukaryota</taxon>
        <taxon>Sar</taxon>
        <taxon>Stramenopiles</taxon>
        <taxon>Ochrophyta</taxon>
        <taxon>Bacillariophyta</taxon>
        <taxon>Mediophyceae</taxon>
        <taxon>Lithodesmiophycidae</taxon>
        <taxon>Lithodesmiales</taxon>
        <taxon>Lithodesmiaceae</taxon>
        <taxon>Ditylum</taxon>
    </lineage>
</organism>
<evidence type="ECO:0000256" key="1">
    <source>
        <dbReference type="SAM" id="SignalP"/>
    </source>
</evidence>
<keyword evidence="1" id="KW-0732">Signal</keyword>
<dbReference type="InterPro" id="IPR010788">
    <property type="entry name" value="VDE_dom"/>
</dbReference>
<dbReference type="PANTHER" id="PTHR33970:SF1">
    <property type="entry name" value="VIOLAXANTHIN DE-EPOXIDASE, CHLOROPLASTIC"/>
    <property type="match status" value="1"/>
</dbReference>
<feature type="domain" description="VDE lipocalin" evidence="2">
    <location>
        <begin position="112"/>
        <end position="412"/>
    </location>
</feature>
<dbReference type="InterPro" id="IPR012674">
    <property type="entry name" value="Calycin"/>
</dbReference>
<feature type="chain" id="PRO_5030808883" description="VDE lipocalin domain-containing protein" evidence="1">
    <location>
        <begin position="31"/>
        <end position="515"/>
    </location>
</feature>
<dbReference type="Gene3D" id="2.40.128.20">
    <property type="match status" value="1"/>
</dbReference>
<proteinExistence type="predicted"/>
<dbReference type="Pfam" id="PF07137">
    <property type="entry name" value="VDE"/>
    <property type="match status" value="1"/>
</dbReference>
<dbReference type="GO" id="GO:0010028">
    <property type="term" value="P:xanthophyll cycle"/>
    <property type="evidence" value="ECO:0007669"/>
    <property type="project" value="InterPro"/>
</dbReference>
<dbReference type="SUPFAM" id="SSF50814">
    <property type="entry name" value="Lipocalins"/>
    <property type="match status" value="1"/>
</dbReference>
<dbReference type="AlphaFoldDB" id="A0A7S4RVB4"/>
<accession>A0A7S4RVB4</accession>
<sequence>MAPRKTQIAAPVAVVILAAITASGPSISDAFTAKTVPRAIIRQAQHSQLVLSSSLDDNEVPLVQQATKFLTSVAATAALSASLFLNAGAAHAENELSDKYGGKGFDTSLVDQTCLVDKCSLQAKACLADDPSCRKGLTCTAKCLGDNACITGCMARYGDQNLDNLLKCTIEDNECIKVAILDGGADKFGEEPRPPAPTVRNFDLASMQGSWYKVVGFNPNYDCYACQRNTFSAPEGGNALGIGNDRLQVDVEFSMPHMLPDGTPPPPENKRESVKVNEVDGLVFGSQSIGFNDYRTHETMVFDNARDSSSRLSNLVLGKGTSNEQSYSRTAHSEGEMFGLKFWENWYIIGENDPGQAEFKFIYYNGKTRQNTYDGAFVYSRSRELTPDAMQKVYQIASDAGMNPDQFCKIRNGCFRDEAPAKDIGTPSNPFRGIIASTKISELLGVESVAAETVMRETPPPKELMPVNAGTKRAWWYEVGDYLEDPHRHFKAMDSLRQTMEWPEFVKNPTGLSDN</sequence>
<protein>
    <recommendedName>
        <fullName evidence="2">VDE lipocalin domain-containing protein</fullName>
    </recommendedName>
</protein>
<dbReference type="GO" id="GO:0046422">
    <property type="term" value="F:violaxanthin de-epoxidase activity"/>
    <property type="evidence" value="ECO:0007669"/>
    <property type="project" value="InterPro"/>
</dbReference>
<dbReference type="InterPro" id="IPR044682">
    <property type="entry name" value="VDE"/>
</dbReference>
<evidence type="ECO:0000259" key="2">
    <source>
        <dbReference type="Pfam" id="PF07137"/>
    </source>
</evidence>
<feature type="signal peptide" evidence="1">
    <location>
        <begin position="1"/>
        <end position="30"/>
    </location>
</feature>
<gene>
    <name evidence="3" type="ORF">DBRI00130_LOCUS24808</name>
</gene>
<name>A0A7S4RVB4_9STRA</name>